<dbReference type="GO" id="GO:0003676">
    <property type="term" value="F:nucleic acid binding"/>
    <property type="evidence" value="ECO:0007669"/>
    <property type="project" value="InterPro"/>
</dbReference>
<dbReference type="OrthoDB" id="52928at2"/>
<name>A0A561VGH1_ACTTI</name>
<feature type="compositionally biased region" description="Basic residues" evidence="1">
    <location>
        <begin position="742"/>
        <end position="752"/>
    </location>
</feature>
<dbReference type="AlphaFoldDB" id="A0A561VGH1"/>
<evidence type="ECO:0000256" key="1">
    <source>
        <dbReference type="SAM" id="MobiDB-lite"/>
    </source>
</evidence>
<dbReference type="Proteomes" id="UP000320239">
    <property type="component" value="Unassembled WGS sequence"/>
</dbReference>
<dbReference type="RefSeq" id="WP_145831103.1">
    <property type="nucleotide sequence ID" value="NZ_BOMX01000127.1"/>
</dbReference>
<protein>
    <submittedName>
        <fullName evidence="3">Integrase-like protein</fullName>
    </submittedName>
</protein>
<proteinExistence type="predicted"/>
<dbReference type="EMBL" id="VIWY01000007">
    <property type="protein sequence ID" value="TWG10701.1"/>
    <property type="molecule type" value="Genomic_DNA"/>
</dbReference>
<dbReference type="Gene3D" id="3.30.420.10">
    <property type="entry name" value="Ribonuclease H-like superfamily/Ribonuclease H"/>
    <property type="match status" value="1"/>
</dbReference>
<reference evidence="3 4" key="1">
    <citation type="submission" date="2019-06" db="EMBL/GenBank/DDBJ databases">
        <title>Sequencing the genomes of 1000 actinobacteria strains.</title>
        <authorList>
            <person name="Klenk H.-P."/>
        </authorList>
    </citation>
    <scope>NUCLEOTIDE SEQUENCE [LARGE SCALE GENOMIC DNA]</scope>
    <source>
        <strain evidence="3 4">DSM 43866</strain>
    </source>
</reference>
<evidence type="ECO:0000313" key="3">
    <source>
        <dbReference type="EMBL" id="TWG10701.1"/>
    </source>
</evidence>
<comment type="caution">
    <text evidence="3">The sequence shown here is derived from an EMBL/GenBank/DDBJ whole genome shotgun (WGS) entry which is preliminary data.</text>
</comment>
<dbReference type="InterPro" id="IPR036397">
    <property type="entry name" value="RNaseH_sf"/>
</dbReference>
<feature type="compositionally biased region" description="Basic and acidic residues" evidence="1">
    <location>
        <begin position="708"/>
        <end position="717"/>
    </location>
</feature>
<feature type="domain" description="Integrase catalytic" evidence="2">
    <location>
        <begin position="272"/>
        <end position="501"/>
    </location>
</feature>
<evidence type="ECO:0000313" key="4">
    <source>
        <dbReference type="Proteomes" id="UP000320239"/>
    </source>
</evidence>
<dbReference type="InterPro" id="IPR012337">
    <property type="entry name" value="RNaseH-like_sf"/>
</dbReference>
<sequence length="752" mass="85322">MVLTPNRRIQLKPGAVVVLGGQKWTVKEVAPHRSELSLTSPNRQGIKMTLSELIYHPDLQQPADAASTNAFSERLSPNPDLTEIQRDRAMLREEHLQEVHCGFRSGDPLLPAEGEPKPCYDPDRTTLTERRRAKIIELNNLRSLEKKLLGIRGASYRTLQRWESKRGSDGYVGCADGRWTRRRTGHRPLTERAHAAIHQVYQETFERSDISMKTHVVLVQQLMREKYGPESLDEVPKYATFRLIWFEWFGKSRTRRRYVNEPLPRVRHNFLVVHRPGQVVALDTTIVPVKVRESVFGEVVSVHLTLALDLYTHSIVAFRLTLLSDSALDVAMVLRDMTMPLPMRPGWSSALAWPYPGIPKDLVADFAGYSVAGLPFLHPETVTTDHGSVYRNYHVREVLRVLRSSIRPSRLLRPTDKQAVERAFGAIRSLLFEKLISYTGVDVADRGPDPEGGAVLYIEELEHLIATWVVGYWQNRKLDGAGPAWDPTGDHSPNTLFAAAMEQDGFAMEIPRPELYYEVLRQHYLANQPNRGVHVGGLWYYGAILAGKPKYSPRGGKHKGWRVARDPRDVRHVYFHDDTTDTWHSLAWVGIPEGAELPAFSDTTVKAALAKARDAGLRPRSDKDLLPFLLDLLDEYSRIDDWYTTKTKKDRVARAREVLSAETAQADRPAQVDQRLTSDQPRIPEQKKPTRRTARERRQEEQNAIDKAQAKRREKALSGRPEPAAPLQLGSGSSGFYDLPPKAKKAPKINEE</sequence>
<evidence type="ECO:0000259" key="2">
    <source>
        <dbReference type="PROSITE" id="PS50994"/>
    </source>
</evidence>
<accession>A0A561VGH1</accession>
<dbReference type="SUPFAM" id="SSF53098">
    <property type="entry name" value="Ribonuclease H-like"/>
    <property type="match status" value="1"/>
</dbReference>
<dbReference type="GO" id="GO:0015074">
    <property type="term" value="P:DNA integration"/>
    <property type="evidence" value="ECO:0007669"/>
    <property type="project" value="InterPro"/>
</dbReference>
<feature type="region of interest" description="Disordered" evidence="1">
    <location>
        <begin position="660"/>
        <end position="752"/>
    </location>
</feature>
<organism evidence="3 4">
    <name type="scientific">Actinoplanes teichomyceticus</name>
    <dbReference type="NCBI Taxonomy" id="1867"/>
    <lineage>
        <taxon>Bacteria</taxon>
        <taxon>Bacillati</taxon>
        <taxon>Actinomycetota</taxon>
        <taxon>Actinomycetes</taxon>
        <taxon>Micromonosporales</taxon>
        <taxon>Micromonosporaceae</taxon>
        <taxon>Actinoplanes</taxon>
    </lineage>
</organism>
<gene>
    <name evidence="3" type="ORF">FHX34_107197</name>
</gene>
<dbReference type="PROSITE" id="PS50994">
    <property type="entry name" value="INTEGRASE"/>
    <property type="match status" value="1"/>
</dbReference>
<keyword evidence="4" id="KW-1185">Reference proteome</keyword>
<dbReference type="InterPro" id="IPR001584">
    <property type="entry name" value="Integrase_cat-core"/>
</dbReference>